<dbReference type="eggNOG" id="KOG1940">
    <property type="taxonomic scope" value="Eukaryota"/>
</dbReference>
<feature type="compositionally biased region" description="Basic and acidic residues" evidence="5">
    <location>
        <begin position="278"/>
        <end position="292"/>
    </location>
</feature>
<feature type="compositionally biased region" description="Polar residues" evidence="5">
    <location>
        <begin position="414"/>
        <end position="430"/>
    </location>
</feature>
<keyword evidence="1" id="KW-0479">Metal-binding</keyword>
<dbReference type="HOGENOM" id="CLU_012592_0_0_1"/>
<evidence type="ECO:0000256" key="1">
    <source>
        <dbReference type="ARBA" id="ARBA00022723"/>
    </source>
</evidence>
<feature type="region of interest" description="Disordered" evidence="5">
    <location>
        <begin position="34"/>
        <end position="80"/>
    </location>
</feature>
<evidence type="ECO:0000313" key="9">
    <source>
        <dbReference type="Proteomes" id="UP000018001"/>
    </source>
</evidence>
<dbReference type="PROSITE" id="PS51266">
    <property type="entry name" value="ZF_CHY"/>
    <property type="match status" value="1"/>
</dbReference>
<feature type="signal peptide" evidence="6">
    <location>
        <begin position="1"/>
        <end position="22"/>
    </location>
</feature>
<name>V5G6E2_BYSSN</name>
<dbReference type="EMBL" id="BAUL01000205">
    <property type="protein sequence ID" value="GAD97571.1"/>
    <property type="molecule type" value="Genomic_DNA"/>
</dbReference>
<feature type="compositionally biased region" description="Low complexity" evidence="5">
    <location>
        <begin position="455"/>
        <end position="470"/>
    </location>
</feature>
<feature type="compositionally biased region" description="Basic and acidic residues" evidence="5">
    <location>
        <begin position="433"/>
        <end position="442"/>
    </location>
</feature>
<evidence type="ECO:0000259" key="7">
    <source>
        <dbReference type="PROSITE" id="PS51266"/>
    </source>
</evidence>
<feature type="compositionally biased region" description="Basic and acidic residues" evidence="5">
    <location>
        <begin position="50"/>
        <end position="66"/>
    </location>
</feature>
<gene>
    <name evidence="8" type="ORF">PVAR5_6249</name>
</gene>
<accession>V5G6E2</accession>
<dbReference type="OrthoDB" id="10253329at2759"/>
<evidence type="ECO:0000256" key="4">
    <source>
        <dbReference type="PROSITE-ProRule" id="PRU00601"/>
    </source>
</evidence>
<dbReference type="Pfam" id="PF05495">
    <property type="entry name" value="zf-CHY"/>
    <property type="match status" value="1"/>
</dbReference>
<dbReference type="GO" id="GO:0008270">
    <property type="term" value="F:zinc ion binding"/>
    <property type="evidence" value="ECO:0007669"/>
    <property type="project" value="UniProtKB-KW"/>
</dbReference>
<keyword evidence="9" id="KW-1185">Reference proteome</keyword>
<evidence type="ECO:0000313" key="8">
    <source>
        <dbReference type="EMBL" id="GAD97571.1"/>
    </source>
</evidence>
<comment type="caution">
    <text evidence="8">The sequence shown here is derived from an EMBL/GenBank/DDBJ whole genome shotgun (WGS) entry which is preliminary data.</text>
</comment>
<keyword evidence="3" id="KW-0862">Zinc</keyword>
<feature type="domain" description="CHY-type" evidence="7">
    <location>
        <begin position="642"/>
        <end position="709"/>
    </location>
</feature>
<dbReference type="InParanoid" id="V5G6E2"/>
<dbReference type="Proteomes" id="UP000018001">
    <property type="component" value="Unassembled WGS sequence"/>
</dbReference>
<feature type="region of interest" description="Disordered" evidence="5">
    <location>
        <begin position="230"/>
        <end position="292"/>
    </location>
</feature>
<dbReference type="AlphaFoldDB" id="V5G6E2"/>
<feature type="chain" id="PRO_5004736760" evidence="6">
    <location>
        <begin position="23"/>
        <end position="741"/>
    </location>
</feature>
<evidence type="ECO:0000256" key="5">
    <source>
        <dbReference type="SAM" id="MobiDB-lite"/>
    </source>
</evidence>
<evidence type="ECO:0000256" key="2">
    <source>
        <dbReference type="ARBA" id="ARBA00022771"/>
    </source>
</evidence>
<keyword evidence="2 4" id="KW-0863">Zinc-finger</keyword>
<organism evidence="8 9">
    <name type="scientific">Byssochlamys spectabilis (strain No. 5 / NBRC 109023)</name>
    <name type="common">Paecilomyces variotii</name>
    <dbReference type="NCBI Taxonomy" id="1356009"/>
    <lineage>
        <taxon>Eukaryota</taxon>
        <taxon>Fungi</taxon>
        <taxon>Dikarya</taxon>
        <taxon>Ascomycota</taxon>
        <taxon>Pezizomycotina</taxon>
        <taxon>Eurotiomycetes</taxon>
        <taxon>Eurotiomycetidae</taxon>
        <taxon>Eurotiales</taxon>
        <taxon>Thermoascaceae</taxon>
        <taxon>Paecilomyces</taxon>
    </lineage>
</organism>
<feature type="region of interest" description="Disordered" evidence="5">
    <location>
        <begin position="405"/>
        <end position="497"/>
    </location>
</feature>
<feature type="region of interest" description="Disordered" evidence="5">
    <location>
        <begin position="86"/>
        <end position="105"/>
    </location>
</feature>
<feature type="compositionally biased region" description="Acidic residues" evidence="5">
    <location>
        <begin position="471"/>
        <end position="484"/>
    </location>
</feature>
<proteinExistence type="predicted"/>
<sequence length="741" mass="82089">MDEQLPLLLTACFTIMLSSCRAGDACPYLHEVSGSVRKDGSSGGSTASSAKDEVNRAPKSASHEEEGVIANRASVDSSMVALPERPRVPRSTAVQKPVSKAERENPREFQINQLRRRFHPKEQNDSSGTFLAFGMAPSDPDFPFDMAELQCILHVPLTYPSSGRPTLRVTNPEMDKGFQINVEKGFDDFVDASLKNNGRGTLLGWMNALDRELERLLTTERAPTIKIVPNVGNKEKPKPTQVTGDIAQRPSRPVDSTSRVEERPIVSQPSVNRSRTYTAEERAEAEKKRNDETRQLEARLRRLPFFRKSPDGVSFTIPAQPSKPNLLPLPLRSIKTLKLIVPELYPLEQSRIEVQGIDGIEAQSLETGFEKWVQESPQLNLTSRVNYLVHNMHVLVNKAVEELSKPAPEPEPVSSATNTVPAPSQPSTTEPVPIKELEDRSHVKIIPRPPEWSVPDPGSGSDSDSNISTDYDSEDASTTDEEEGGAPVPETSATSTSRGVALSFPFLELYGIELLELKNLNITVKCERCKDIMDVKNVRAANDPSSASPARVESCKKCSNYMTIGFRRELMHGSSNRAGYLDLEGCTVADLLPRALQLTAAISTVFKIPEVKFLVVGTAAVTRHALPRKKRKEVLGITAGQELPRRGRCEHYAKSYRWFRFSCCAKVFPCDKCHDAAEDHPNEHANRMICGFCSREQIYRPEDCGICRSVLVGKAGSGFWEGDPRKYKRRGGTSTNPAKKK</sequence>
<dbReference type="InterPro" id="IPR037274">
    <property type="entry name" value="Znf_CHY_sf"/>
</dbReference>
<keyword evidence="6" id="KW-0732">Signal</keyword>
<feature type="compositionally biased region" description="Polar residues" evidence="5">
    <location>
        <begin position="267"/>
        <end position="277"/>
    </location>
</feature>
<evidence type="ECO:0000256" key="6">
    <source>
        <dbReference type="SAM" id="SignalP"/>
    </source>
</evidence>
<evidence type="ECO:0000256" key="3">
    <source>
        <dbReference type="ARBA" id="ARBA00022833"/>
    </source>
</evidence>
<dbReference type="InterPro" id="IPR008913">
    <property type="entry name" value="Znf_CHY"/>
</dbReference>
<dbReference type="SUPFAM" id="SSF161219">
    <property type="entry name" value="CHY zinc finger-like"/>
    <property type="match status" value="1"/>
</dbReference>
<reference evidence="9" key="1">
    <citation type="journal article" date="2014" name="Genome Announc.">
        <title>Draft genome sequence of the formaldehyde-resistant fungus Byssochlamys spectabilis No. 5 (anamorph Paecilomyces variotii No. 5) (NBRC109023).</title>
        <authorList>
            <person name="Oka T."/>
            <person name="Ekino K."/>
            <person name="Fukuda K."/>
            <person name="Nomura Y."/>
        </authorList>
    </citation>
    <scope>NUCLEOTIDE SEQUENCE [LARGE SCALE GENOMIC DNA]</scope>
    <source>
        <strain evidence="9">No. 5 / NBRC 109023</strain>
    </source>
</reference>
<protein>
    <submittedName>
        <fullName evidence="8">CHY zinc finger domain protein</fullName>
    </submittedName>
</protein>